<comment type="caution">
    <text evidence="2">The sequence shown here is derived from an EMBL/GenBank/DDBJ whole genome shotgun (WGS) entry which is preliminary data.</text>
</comment>
<dbReference type="PANTHER" id="PTHR12843">
    <property type="entry name" value="PROTEIN-LYSINE N-METHYLTRANSFERASE METTL10"/>
    <property type="match status" value="1"/>
</dbReference>
<dbReference type="InterPro" id="IPR029063">
    <property type="entry name" value="SAM-dependent_MTases_sf"/>
</dbReference>
<dbReference type="EMBL" id="DLUG01000215">
    <property type="protein sequence ID" value="DAB35789.1"/>
    <property type="molecule type" value="Genomic_DNA"/>
</dbReference>
<dbReference type="Pfam" id="PF13847">
    <property type="entry name" value="Methyltransf_31"/>
    <property type="match status" value="1"/>
</dbReference>
<dbReference type="SUPFAM" id="SSF53335">
    <property type="entry name" value="S-adenosyl-L-methionine-dependent methyltransferases"/>
    <property type="match status" value="1"/>
</dbReference>
<dbReference type="PANTHER" id="PTHR12843:SF5">
    <property type="entry name" value="EEF1A LYSINE METHYLTRANSFERASE 2"/>
    <property type="match status" value="1"/>
</dbReference>
<dbReference type="STRING" id="366522.GCA_001548055_00102"/>
<dbReference type="GO" id="GO:0016279">
    <property type="term" value="F:protein-lysine N-methyltransferase activity"/>
    <property type="evidence" value="ECO:0007669"/>
    <property type="project" value="TreeGrafter"/>
</dbReference>
<sequence>DSAHKFGAHTLASVHWDDEQKALYRYHLIAKHIPNESNVSVLDIGCGNGGLLRHLNYSGFRGTYNGYDINALLIDCAKELYPKYSERFSVVDILNDTLDDTFDYVVLSGLFNSNYGQDFQWICSFIEKMYALANKKVIFNAISTYTNFKEETMFYINPFEISDFIIQNLSREIIVEHGQLPYNFQISITKEAAWKSLNA</sequence>
<feature type="non-terminal residue" evidence="2">
    <location>
        <position position="1"/>
    </location>
</feature>
<organism evidence="2 3">
    <name type="scientific">Sulfurospirillum cavolei</name>
    <dbReference type="NCBI Taxonomy" id="366522"/>
    <lineage>
        <taxon>Bacteria</taxon>
        <taxon>Pseudomonadati</taxon>
        <taxon>Campylobacterota</taxon>
        <taxon>Epsilonproteobacteria</taxon>
        <taxon>Campylobacterales</taxon>
        <taxon>Sulfurospirillaceae</taxon>
        <taxon>Sulfurospirillum</taxon>
    </lineage>
</organism>
<protein>
    <recommendedName>
        <fullName evidence="1">Methyltransferase domain-containing protein</fullName>
    </recommendedName>
</protein>
<dbReference type="GO" id="GO:0005737">
    <property type="term" value="C:cytoplasm"/>
    <property type="evidence" value="ECO:0007669"/>
    <property type="project" value="TreeGrafter"/>
</dbReference>
<evidence type="ECO:0000259" key="1">
    <source>
        <dbReference type="Pfam" id="PF13847"/>
    </source>
</evidence>
<name>A0A2D3WFD2_9BACT</name>
<dbReference type="InterPro" id="IPR025714">
    <property type="entry name" value="Methyltranfer_dom"/>
</dbReference>
<reference evidence="2 3" key="1">
    <citation type="journal article" date="2017" name="Front. Microbiol.">
        <title>Comparative Genomic Analysis of the Class Epsilonproteobacteria and Proposed Reclassification to Epsilonbacteraeota (phyl. nov.).</title>
        <authorList>
            <person name="Waite D.W."/>
            <person name="Vanwonterghem I."/>
            <person name="Rinke C."/>
            <person name="Parks D.H."/>
            <person name="Zhang Y."/>
            <person name="Takai K."/>
            <person name="Sievert S.M."/>
            <person name="Simon J."/>
            <person name="Campbell B.J."/>
            <person name="Hanson T.E."/>
            <person name="Woyke T."/>
            <person name="Klotz M.G."/>
            <person name="Hugenholtz P."/>
        </authorList>
    </citation>
    <scope>NUCLEOTIDE SEQUENCE [LARGE SCALE GENOMIC DNA]</scope>
    <source>
        <strain evidence="2">UBA11420</strain>
    </source>
</reference>
<dbReference type="AlphaFoldDB" id="A0A2D3WFD2"/>
<proteinExistence type="predicted"/>
<dbReference type="CDD" id="cd02440">
    <property type="entry name" value="AdoMet_MTases"/>
    <property type="match status" value="1"/>
</dbReference>
<dbReference type="Proteomes" id="UP000231638">
    <property type="component" value="Unassembled WGS sequence"/>
</dbReference>
<gene>
    <name evidence="2" type="ORF">CFH80_08195</name>
</gene>
<evidence type="ECO:0000313" key="2">
    <source>
        <dbReference type="EMBL" id="DAB35789.1"/>
    </source>
</evidence>
<feature type="domain" description="Methyltransferase" evidence="1">
    <location>
        <begin position="36"/>
        <end position="144"/>
    </location>
</feature>
<dbReference type="Gene3D" id="3.40.50.150">
    <property type="entry name" value="Vaccinia Virus protein VP39"/>
    <property type="match status" value="1"/>
</dbReference>
<evidence type="ECO:0000313" key="3">
    <source>
        <dbReference type="Proteomes" id="UP000231638"/>
    </source>
</evidence>
<accession>A0A2D3WFD2</accession>